<dbReference type="InterPro" id="IPR029753">
    <property type="entry name" value="D-isomer_DH_CS"/>
</dbReference>
<evidence type="ECO:0000259" key="7">
    <source>
        <dbReference type="Pfam" id="PF02826"/>
    </source>
</evidence>
<dbReference type="Pfam" id="PF02826">
    <property type="entry name" value="2-Hacid_dh_C"/>
    <property type="match status" value="1"/>
</dbReference>
<dbReference type="EMBL" id="LS483254">
    <property type="protein sequence ID" value="SQD92753.1"/>
    <property type="molecule type" value="Genomic_DNA"/>
</dbReference>
<dbReference type="RefSeq" id="WP_122030934.1">
    <property type="nucleotide sequence ID" value="NZ_LS483254.1"/>
</dbReference>
<dbReference type="InterPro" id="IPR006140">
    <property type="entry name" value="D-isomer_DH_NAD-bd"/>
</dbReference>
<dbReference type="Proteomes" id="UP000249818">
    <property type="component" value="Chromosome BARAN1"/>
</dbReference>
<dbReference type="PANTHER" id="PTHR42789:SF1">
    <property type="entry name" value="D-ISOMER SPECIFIC 2-HYDROXYACID DEHYDROGENASE FAMILY PROTEIN (AFU_ORTHOLOGUE AFUA_6G10090)"/>
    <property type="match status" value="1"/>
</dbReference>
<dbReference type="Pfam" id="PF00389">
    <property type="entry name" value="2-Hacid_dh"/>
    <property type="match status" value="1"/>
</dbReference>
<evidence type="ECO:0000256" key="3">
    <source>
        <dbReference type="ARBA" id="ARBA00023002"/>
    </source>
</evidence>
<gene>
    <name evidence="8" type="primary">serA</name>
    <name evidence="8" type="ORF">BARAN1_0729</name>
</gene>
<dbReference type="AlphaFoldDB" id="A0A2X3K6P5"/>
<dbReference type="GO" id="GO:0051287">
    <property type="term" value="F:NAD binding"/>
    <property type="evidence" value="ECO:0007669"/>
    <property type="project" value="InterPro"/>
</dbReference>
<name>A0A2X3K6P5_9BACT</name>
<comment type="similarity">
    <text evidence="1 5">Belongs to the D-isomer specific 2-hydroxyacid dehydrogenase family.</text>
</comment>
<dbReference type="CDD" id="cd05303">
    <property type="entry name" value="PGDH_2"/>
    <property type="match status" value="1"/>
</dbReference>
<dbReference type="InterPro" id="IPR050857">
    <property type="entry name" value="D-2-hydroxyacid_DH"/>
</dbReference>
<evidence type="ECO:0000313" key="9">
    <source>
        <dbReference type="Proteomes" id="UP000249818"/>
    </source>
</evidence>
<reference evidence="9" key="1">
    <citation type="submission" date="2018-05" db="EMBL/GenBank/DDBJ databases">
        <authorList>
            <person name="Hao L."/>
        </authorList>
    </citation>
    <scope>NUCLEOTIDE SEQUENCE [LARGE SCALE GENOMIC DNA]</scope>
</reference>
<accession>A0A2X3K6P5</accession>
<dbReference type="SUPFAM" id="SSF51735">
    <property type="entry name" value="NAD(P)-binding Rossmann-fold domains"/>
    <property type="match status" value="1"/>
</dbReference>
<evidence type="ECO:0000256" key="2">
    <source>
        <dbReference type="ARBA" id="ARBA00022605"/>
    </source>
</evidence>
<dbReference type="PROSITE" id="PS00065">
    <property type="entry name" value="D_2_HYDROXYACID_DH_1"/>
    <property type="match status" value="1"/>
</dbReference>
<dbReference type="PROSITE" id="PS00671">
    <property type="entry name" value="D_2_HYDROXYACID_DH_3"/>
    <property type="match status" value="1"/>
</dbReference>
<dbReference type="GO" id="GO:0004617">
    <property type="term" value="F:phosphoglycerate dehydrogenase activity"/>
    <property type="evidence" value="ECO:0007669"/>
    <property type="project" value="UniProtKB-EC"/>
</dbReference>
<dbReference type="OrthoDB" id="9805416at2"/>
<dbReference type="GO" id="GO:0008652">
    <property type="term" value="P:amino acid biosynthetic process"/>
    <property type="evidence" value="ECO:0007669"/>
    <property type="project" value="UniProtKB-KW"/>
</dbReference>
<organism evidence="8 9">
    <name type="scientific">Candidatus Bipolaricaulis anaerobius</name>
    <dbReference type="NCBI Taxonomy" id="2026885"/>
    <lineage>
        <taxon>Bacteria</taxon>
        <taxon>Candidatus Bipolaricaulota</taxon>
        <taxon>Candidatus Bipolaricaulia</taxon>
        <taxon>Candidatus Bipolaricaulales</taxon>
        <taxon>Candidatus Bipolaricaulaceae</taxon>
        <taxon>Candidatus Bipolaricaulis</taxon>
    </lineage>
</organism>
<protein>
    <submittedName>
        <fullName evidence="8">4-phosphoerythronate dehydrogenase</fullName>
        <ecNumber evidence="8">1.1.1.95</ecNumber>
    </submittedName>
</protein>
<dbReference type="FunFam" id="3.40.50.720:FF:000203">
    <property type="entry name" value="D-3-phosphoglycerate dehydrogenase (SerA)"/>
    <property type="match status" value="1"/>
</dbReference>
<keyword evidence="2" id="KW-0028">Amino-acid biosynthesis</keyword>
<evidence type="ECO:0000256" key="5">
    <source>
        <dbReference type="RuleBase" id="RU003719"/>
    </source>
</evidence>
<proteinExistence type="inferred from homology"/>
<dbReference type="PANTHER" id="PTHR42789">
    <property type="entry name" value="D-ISOMER SPECIFIC 2-HYDROXYACID DEHYDROGENASE FAMILY PROTEIN (AFU_ORTHOLOGUE AFUA_6G10090)"/>
    <property type="match status" value="1"/>
</dbReference>
<feature type="domain" description="D-isomer specific 2-hydroxyacid dehydrogenase catalytic" evidence="6">
    <location>
        <begin position="3"/>
        <end position="298"/>
    </location>
</feature>
<evidence type="ECO:0000256" key="4">
    <source>
        <dbReference type="ARBA" id="ARBA00023027"/>
    </source>
</evidence>
<evidence type="ECO:0000259" key="6">
    <source>
        <dbReference type="Pfam" id="PF00389"/>
    </source>
</evidence>
<keyword evidence="9" id="KW-1185">Reference proteome</keyword>
<evidence type="ECO:0000313" key="8">
    <source>
        <dbReference type="EMBL" id="SQD92753.1"/>
    </source>
</evidence>
<feature type="domain" description="D-isomer specific 2-hydroxyacid dehydrogenase NAD-binding" evidence="7">
    <location>
        <begin position="106"/>
        <end position="277"/>
    </location>
</feature>
<dbReference type="KEGG" id="bana:BARAN1_0729"/>
<dbReference type="InterPro" id="IPR036291">
    <property type="entry name" value="NAD(P)-bd_dom_sf"/>
</dbReference>
<dbReference type="InterPro" id="IPR006139">
    <property type="entry name" value="D-isomer_2_OHA_DH_cat_dom"/>
</dbReference>
<dbReference type="Gene3D" id="3.40.50.720">
    <property type="entry name" value="NAD(P)-binding Rossmann-like Domain"/>
    <property type="match status" value="2"/>
</dbReference>
<sequence>MRVLICDPVEEKALARLRGAGMEVVVRTGMAPDDLAAELAKGYDAIVVRSATKVRKPALDAARGLKLIVRAGVGLDNVDSDHARAKGIEVVNTPKASSDSVAELALAHMFALARSLPQATRSIQDGKWEKKAFVGIELQGKTLGVVGIGRIGQALARRALALGMKVIACDKFLTASPIPGVPLVPFADLLRQSDFVSLHVPADPAGPVLGGREFAQMKDGAYLVNCARGEVVDEGALLVALRSGKLAGAGLDVFSVEPPTNLELVRHPKVTLTPHIGAQTKEAQERIGDEVVEILLRHARAG</sequence>
<keyword evidence="3 5" id="KW-0560">Oxidoreductase</keyword>
<dbReference type="EC" id="1.1.1.95" evidence="8"/>
<keyword evidence="4" id="KW-0520">NAD</keyword>
<dbReference type="SUPFAM" id="SSF52283">
    <property type="entry name" value="Formate/glycerate dehydrogenase catalytic domain-like"/>
    <property type="match status" value="1"/>
</dbReference>
<evidence type="ECO:0000256" key="1">
    <source>
        <dbReference type="ARBA" id="ARBA00005854"/>
    </source>
</evidence>
<dbReference type="InterPro" id="IPR029752">
    <property type="entry name" value="D-isomer_DH_CS1"/>
</dbReference>